<dbReference type="EMBL" id="UINC01040974">
    <property type="protein sequence ID" value="SVB41597.1"/>
    <property type="molecule type" value="Genomic_DNA"/>
</dbReference>
<dbReference type="AlphaFoldDB" id="A0A382DVL2"/>
<gene>
    <name evidence="1" type="ORF">METZ01_LOCUS194451</name>
</gene>
<evidence type="ECO:0008006" key="2">
    <source>
        <dbReference type="Google" id="ProtNLM"/>
    </source>
</evidence>
<accession>A0A382DVL2</accession>
<evidence type="ECO:0000313" key="1">
    <source>
        <dbReference type="EMBL" id="SVB41597.1"/>
    </source>
</evidence>
<protein>
    <recommendedName>
        <fullName evidence="2">Tail tube protein</fullName>
    </recommendedName>
</protein>
<organism evidence="1">
    <name type="scientific">marine metagenome</name>
    <dbReference type="NCBI Taxonomy" id="408172"/>
    <lineage>
        <taxon>unclassified sequences</taxon>
        <taxon>metagenomes</taxon>
        <taxon>ecological metagenomes</taxon>
    </lineage>
</organism>
<reference evidence="1" key="1">
    <citation type="submission" date="2018-05" db="EMBL/GenBank/DDBJ databases">
        <authorList>
            <person name="Lanie J.A."/>
            <person name="Ng W.-L."/>
            <person name="Kazmierczak K.M."/>
            <person name="Andrzejewski T.M."/>
            <person name="Davidsen T.M."/>
            <person name="Wayne K.J."/>
            <person name="Tettelin H."/>
            <person name="Glass J.I."/>
            <person name="Rusch D."/>
            <person name="Podicherti R."/>
            <person name="Tsui H.-C.T."/>
            <person name="Winkler M.E."/>
        </authorList>
    </citation>
    <scope>NUCLEOTIDE SEQUENCE</scope>
</reference>
<name>A0A382DVL2_9ZZZZ</name>
<sequence>MATSIHDFSSRFKGGVRANLFNCRITTPNRGGLADFEFHCKGTSMPASTVGNIDVPYRGRQLKVPGDRTFADWTVTVFNDRGMYIRGVFEEWMAKLQDHWENKQDMGMSPYGQASVTQLKRDGGSERTYRITSLYPTEVAAIDVAWDSNDAVEEYSVTFAVNHWVAGPGTVSTASGSDPKFGIEVRADSEGNVGGNIWGSINL</sequence>
<proteinExistence type="predicted"/>